<evidence type="ECO:0000256" key="10">
    <source>
        <dbReference type="ARBA" id="ARBA00023204"/>
    </source>
</evidence>
<dbReference type="Pfam" id="PF00717">
    <property type="entry name" value="Peptidase_S24"/>
    <property type="match status" value="1"/>
</dbReference>
<dbReference type="Gene3D" id="2.10.109.10">
    <property type="entry name" value="Umud Fragment, subunit A"/>
    <property type="match status" value="1"/>
</dbReference>
<keyword evidence="2" id="KW-0678">Repressor</keyword>
<dbReference type="PANTHER" id="PTHR33516">
    <property type="entry name" value="LEXA REPRESSOR"/>
    <property type="match status" value="1"/>
</dbReference>
<evidence type="ECO:0000259" key="14">
    <source>
        <dbReference type="Pfam" id="PF01726"/>
    </source>
</evidence>
<dbReference type="Proteomes" id="UP000253934">
    <property type="component" value="Unassembled WGS sequence"/>
</dbReference>
<dbReference type="EMBL" id="QOVW01000061">
    <property type="protein sequence ID" value="RDB36430.1"/>
    <property type="molecule type" value="Genomic_DNA"/>
</dbReference>
<evidence type="ECO:0000256" key="4">
    <source>
        <dbReference type="ARBA" id="ARBA00022763"/>
    </source>
</evidence>
<dbReference type="CDD" id="cd06529">
    <property type="entry name" value="S24_LexA-like"/>
    <property type="match status" value="1"/>
</dbReference>
<dbReference type="GO" id="GO:0006281">
    <property type="term" value="P:DNA repair"/>
    <property type="evidence" value="ECO:0007669"/>
    <property type="project" value="UniProtKB-KW"/>
</dbReference>
<dbReference type="SUPFAM" id="SSF46785">
    <property type="entry name" value="Winged helix' DNA-binding domain"/>
    <property type="match status" value="1"/>
</dbReference>
<evidence type="ECO:0000256" key="3">
    <source>
        <dbReference type="ARBA" id="ARBA00022705"/>
    </source>
</evidence>
<evidence type="ECO:0000256" key="5">
    <source>
        <dbReference type="ARBA" id="ARBA00022801"/>
    </source>
</evidence>
<dbReference type="PANTHER" id="PTHR33516:SF2">
    <property type="entry name" value="LEXA REPRESSOR-RELATED"/>
    <property type="match status" value="1"/>
</dbReference>
<evidence type="ECO:0000256" key="9">
    <source>
        <dbReference type="ARBA" id="ARBA00023163"/>
    </source>
</evidence>
<evidence type="ECO:0000256" key="12">
    <source>
        <dbReference type="RuleBase" id="RU003991"/>
    </source>
</evidence>
<dbReference type="GO" id="GO:0003677">
    <property type="term" value="F:DNA binding"/>
    <property type="evidence" value="ECO:0007669"/>
    <property type="project" value="UniProtKB-KW"/>
</dbReference>
<feature type="domain" description="Peptidase S24/S26A/S26B/S26C" evidence="13">
    <location>
        <begin position="110"/>
        <end position="202"/>
    </location>
</feature>
<keyword evidence="5 12" id="KW-0378">Hydrolase</keyword>
<feature type="domain" description="LexA repressor DNA-binding" evidence="14">
    <location>
        <begin position="1"/>
        <end position="65"/>
    </location>
</feature>
<keyword evidence="4" id="KW-0227">DNA damage</keyword>
<keyword evidence="3" id="KW-0235">DNA replication</keyword>
<dbReference type="GO" id="GO:0006260">
    <property type="term" value="P:DNA replication"/>
    <property type="evidence" value="ECO:0007669"/>
    <property type="project" value="UniProtKB-KW"/>
</dbReference>
<evidence type="ECO:0000256" key="2">
    <source>
        <dbReference type="ARBA" id="ARBA00022491"/>
    </source>
</evidence>
<dbReference type="EC" id="3.4.21.88" evidence="15"/>
<keyword evidence="10" id="KW-0234">DNA repair</keyword>
<evidence type="ECO:0000256" key="6">
    <source>
        <dbReference type="ARBA" id="ARBA00022813"/>
    </source>
</evidence>
<accession>A0A369KSQ6</accession>
<comment type="similarity">
    <text evidence="1 12">Belongs to the peptidase S24 family.</text>
</comment>
<name>A0A369KSQ6_9BACT</name>
<evidence type="ECO:0000256" key="1">
    <source>
        <dbReference type="ARBA" id="ARBA00007484"/>
    </source>
</evidence>
<evidence type="ECO:0000313" key="16">
    <source>
        <dbReference type="Proteomes" id="UP000253934"/>
    </source>
</evidence>
<dbReference type="InterPro" id="IPR036286">
    <property type="entry name" value="LexA/Signal_pep-like_sf"/>
</dbReference>
<proteinExistence type="inferred from homology"/>
<dbReference type="GO" id="GO:0045892">
    <property type="term" value="P:negative regulation of DNA-templated transcription"/>
    <property type="evidence" value="ECO:0007669"/>
    <property type="project" value="InterPro"/>
</dbReference>
<organism evidence="15 16">
    <name type="scientific">Spirobacillus cienkowskii</name>
    <dbReference type="NCBI Taxonomy" id="495820"/>
    <lineage>
        <taxon>Bacteria</taxon>
        <taxon>Pseudomonadati</taxon>
        <taxon>Bdellovibrionota</taxon>
        <taxon>Oligoflexia</taxon>
        <taxon>Silvanigrellales</taxon>
        <taxon>Spirobacillus</taxon>
    </lineage>
</organism>
<keyword evidence="6 12" id="KW-0068">Autocatalytic cleavage</keyword>
<dbReference type="InterPro" id="IPR006200">
    <property type="entry name" value="LexA"/>
</dbReference>
<gene>
    <name evidence="15" type="primary">lexA</name>
    <name evidence="15" type="ORF">DCC88_05365</name>
</gene>
<dbReference type="InterPro" id="IPR006197">
    <property type="entry name" value="Peptidase_S24_LexA"/>
</dbReference>
<dbReference type="InterPro" id="IPR039418">
    <property type="entry name" value="LexA-like"/>
</dbReference>
<dbReference type="AlphaFoldDB" id="A0A369KSQ6"/>
<dbReference type="InterPro" id="IPR006199">
    <property type="entry name" value="LexA_DNA-bd_dom"/>
</dbReference>
<dbReference type="GO" id="GO:0009432">
    <property type="term" value="P:SOS response"/>
    <property type="evidence" value="ECO:0007669"/>
    <property type="project" value="UniProtKB-KW"/>
</dbReference>
<evidence type="ECO:0000259" key="13">
    <source>
        <dbReference type="Pfam" id="PF00717"/>
    </source>
</evidence>
<comment type="caution">
    <text evidence="15">The sequence shown here is derived from an EMBL/GenBank/DDBJ whole genome shotgun (WGS) entry which is preliminary data.</text>
</comment>
<dbReference type="Gene3D" id="1.10.10.10">
    <property type="entry name" value="Winged helix-like DNA-binding domain superfamily/Winged helix DNA-binding domain"/>
    <property type="match status" value="1"/>
</dbReference>
<keyword evidence="7" id="KW-0805">Transcription regulation</keyword>
<evidence type="ECO:0000256" key="7">
    <source>
        <dbReference type="ARBA" id="ARBA00023015"/>
    </source>
</evidence>
<dbReference type="GO" id="GO:0006508">
    <property type="term" value="P:proteolysis"/>
    <property type="evidence" value="ECO:0007669"/>
    <property type="project" value="InterPro"/>
</dbReference>
<dbReference type="SUPFAM" id="SSF51306">
    <property type="entry name" value="LexA/Signal peptidase"/>
    <property type="match status" value="1"/>
</dbReference>
<reference evidence="15" key="1">
    <citation type="submission" date="2018-04" db="EMBL/GenBank/DDBJ databases">
        <title>Draft genome sequence of the Candidatus Spirobacillus cienkowskii, a pathogen of freshwater Daphnia species, reconstructed from hemolymph metagenomic reads.</title>
        <authorList>
            <person name="Bresciani L."/>
            <person name="Lemos L.N."/>
            <person name="Wale N."/>
            <person name="Lin J.Y."/>
            <person name="Fernandes G.R."/>
            <person name="Duffy M.A."/>
            <person name="Rodrigues J.M."/>
        </authorList>
    </citation>
    <scope>NUCLEOTIDE SEQUENCE [LARGE SCALE GENOMIC DNA]</scope>
    <source>
        <strain evidence="15">Binning01</strain>
    </source>
</reference>
<dbReference type="Pfam" id="PF01726">
    <property type="entry name" value="LexA_DNA_bind"/>
    <property type="match status" value="1"/>
</dbReference>
<dbReference type="InterPro" id="IPR036388">
    <property type="entry name" value="WH-like_DNA-bd_sf"/>
</dbReference>
<dbReference type="PRINTS" id="PR00726">
    <property type="entry name" value="LEXASERPTASE"/>
</dbReference>
<keyword evidence="9" id="KW-0804">Transcription</keyword>
<dbReference type="InterPro" id="IPR015927">
    <property type="entry name" value="Peptidase_S24_S26A/B/C"/>
</dbReference>
<dbReference type="NCBIfam" id="TIGR00498">
    <property type="entry name" value="lexA"/>
    <property type="match status" value="1"/>
</dbReference>
<sequence length="257" mass="28056">MLQLTQVQLKVLEYIFQHIKTSGTPPTIREIAGFFGWKAIATAQDVIAALRKKGMLHSPLPGKSRQFVPTKSATDFISQRNLASSQEPESLVGKTNLSKKESAPSSLEVPLLGSVAAGIPYEAIEQGNDFILFPNVSASMQNKKLFALKIDGYSMIEVGMLPGDIVLVEKNQCPNNNDIVIASIANSETTIKRFVKYGSKIYSENIIKLNSNIQTIPPPALLVAENPSFLPIAFGLQETDKTIGIVRSLFRPSVNNI</sequence>
<dbReference type="InterPro" id="IPR036390">
    <property type="entry name" value="WH_DNA-bd_sf"/>
</dbReference>
<keyword evidence="16" id="KW-1185">Reference proteome</keyword>
<dbReference type="InterPro" id="IPR050077">
    <property type="entry name" value="LexA_repressor"/>
</dbReference>
<evidence type="ECO:0000256" key="11">
    <source>
        <dbReference type="ARBA" id="ARBA00023236"/>
    </source>
</evidence>
<dbReference type="GO" id="GO:0004252">
    <property type="term" value="F:serine-type endopeptidase activity"/>
    <property type="evidence" value="ECO:0007669"/>
    <property type="project" value="UniProtKB-EC"/>
</dbReference>
<evidence type="ECO:0000256" key="8">
    <source>
        <dbReference type="ARBA" id="ARBA00023125"/>
    </source>
</evidence>
<evidence type="ECO:0000313" key="15">
    <source>
        <dbReference type="EMBL" id="RDB36430.1"/>
    </source>
</evidence>
<keyword evidence="11" id="KW-0742">SOS response</keyword>
<keyword evidence="8" id="KW-0238">DNA-binding</keyword>
<protein>
    <submittedName>
        <fullName evidence="15">Repressor LexA</fullName>
        <ecNumber evidence="15">3.4.21.88</ecNumber>
    </submittedName>
</protein>